<proteinExistence type="predicted"/>
<name>A0ACC3DZR2_9PEZI</name>
<evidence type="ECO:0000313" key="1">
    <source>
        <dbReference type="EMBL" id="KAK3082092.1"/>
    </source>
</evidence>
<dbReference type="EMBL" id="JAWDJW010000011">
    <property type="protein sequence ID" value="KAK3082092.1"/>
    <property type="molecule type" value="Genomic_DNA"/>
</dbReference>
<gene>
    <name evidence="1" type="ORF">LTS18_004681</name>
</gene>
<reference evidence="1" key="1">
    <citation type="submission" date="2024-09" db="EMBL/GenBank/DDBJ databases">
        <title>Black Yeasts Isolated from many extreme environments.</title>
        <authorList>
            <person name="Coleine C."/>
            <person name="Stajich J.E."/>
            <person name="Selbmann L."/>
        </authorList>
    </citation>
    <scope>NUCLEOTIDE SEQUENCE</scope>
    <source>
        <strain evidence="1">CCFEE 5737</strain>
    </source>
</reference>
<evidence type="ECO:0000313" key="2">
    <source>
        <dbReference type="Proteomes" id="UP001186974"/>
    </source>
</evidence>
<comment type="caution">
    <text evidence="1">The sequence shown here is derived from an EMBL/GenBank/DDBJ whole genome shotgun (WGS) entry which is preliminary data.</text>
</comment>
<organism evidence="1 2">
    <name type="scientific">Coniosporium uncinatum</name>
    <dbReference type="NCBI Taxonomy" id="93489"/>
    <lineage>
        <taxon>Eukaryota</taxon>
        <taxon>Fungi</taxon>
        <taxon>Dikarya</taxon>
        <taxon>Ascomycota</taxon>
        <taxon>Pezizomycotina</taxon>
        <taxon>Dothideomycetes</taxon>
        <taxon>Dothideomycetes incertae sedis</taxon>
        <taxon>Coniosporium</taxon>
    </lineage>
</organism>
<keyword evidence="2" id="KW-1185">Reference proteome</keyword>
<accession>A0ACC3DZR2</accession>
<sequence length="267" mass="30782">MSSPTIRNLLAADRRRTPGGPTRYIHIRRHGWRTDGLANPDDVTSFHSGQAYWRPDEPEDIHFTTLPEEGDLAPTTWGPPPQKRNADGELMWDAMDPIFPVLGWPILSDRIGTNESWLMFERWNRLSGYRLMWQDFTCRMLPESEGVLRMLPNALNQRAVRGRKLFDMVCWRQQGEKRADRKSSGIETIPDWCYDPDINHTRGVTPGVVDLRLPRNHPGNFVKMPSFNSEWRSNNTMPSERRSAPSKPSNVNQLPVKRMQGSEDAYA</sequence>
<dbReference type="Proteomes" id="UP001186974">
    <property type="component" value="Unassembled WGS sequence"/>
</dbReference>
<protein>
    <submittedName>
        <fullName evidence="1">Uncharacterized protein</fullName>
    </submittedName>
</protein>